<dbReference type="AlphaFoldDB" id="A0AAV5MKU4"/>
<organism evidence="1 2">
    <name type="scientific">Rubroshorea leprosula</name>
    <dbReference type="NCBI Taxonomy" id="152421"/>
    <lineage>
        <taxon>Eukaryota</taxon>
        <taxon>Viridiplantae</taxon>
        <taxon>Streptophyta</taxon>
        <taxon>Embryophyta</taxon>
        <taxon>Tracheophyta</taxon>
        <taxon>Spermatophyta</taxon>
        <taxon>Magnoliopsida</taxon>
        <taxon>eudicotyledons</taxon>
        <taxon>Gunneridae</taxon>
        <taxon>Pentapetalae</taxon>
        <taxon>rosids</taxon>
        <taxon>malvids</taxon>
        <taxon>Malvales</taxon>
        <taxon>Dipterocarpaceae</taxon>
        <taxon>Rubroshorea</taxon>
    </lineage>
</organism>
<protein>
    <submittedName>
        <fullName evidence="1">Uncharacterized protein</fullName>
    </submittedName>
</protein>
<accession>A0AAV5MKU4</accession>
<proteinExistence type="predicted"/>
<evidence type="ECO:0000313" key="2">
    <source>
        <dbReference type="Proteomes" id="UP001054252"/>
    </source>
</evidence>
<name>A0AAV5MKU4_9ROSI</name>
<keyword evidence="2" id="KW-1185">Reference proteome</keyword>
<dbReference type="Proteomes" id="UP001054252">
    <property type="component" value="Unassembled WGS sequence"/>
</dbReference>
<dbReference type="EMBL" id="BPVZ01000342">
    <property type="protein sequence ID" value="GKV50134.1"/>
    <property type="molecule type" value="Genomic_DNA"/>
</dbReference>
<gene>
    <name evidence="1" type="ORF">SLEP1_g56846</name>
</gene>
<sequence length="74" mass="7526">MTPICGAKAVALPNLSARQQPTSKKRAGTEQCASDALVGGGGVALAVDGLVELWLPRARVAALNGAKGRKEEAQ</sequence>
<reference evidence="1 2" key="1">
    <citation type="journal article" date="2021" name="Commun. Biol.">
        <title>The genome of Shorea leprosula (Dipterocarpaceae) highlights the ecological relevance of drought in aseasonal tropical rainforests.</title>
        <authorList>
            <person name="Ng K.K.S."/>
            <person name="Kobayashi M.J."/>
            <person name="Fawcett J.A."/>
            <person name="Hatakeyama M."/>
            <person name="Paape T."/>
            <person name="Ng C.H."/>
            <person name="Ang C.C."/>
            <person name="Tnah L.H."/>
            <person name="Lee C.T."/>
            <person name="Nishiyama T."/>
            <person name="Sese J."/>
            <person name="O'Brien M.J."/>
            <person name="Copetti D."/>
            <person name="Mohd Noor M.I."/>
            <person name="Ong R.C."/>
            <person name="Putra M."/>
            <person name="Sireger I.Z."/>
            <person name="Indrioko S."/>
            <person name="Kosugi Y."/>
            <person name="Izuno A."/>
            <person name="Isagi Y."/>
            <person name="Lee S.L."/>
            <person name="Shimizu K.K."/>
        </authorList>
    </citation>
    <scope>NUCLEOTIDE SEQUENCE [LARGE SCALE GENOMIC DNA]</scope>
    <source>
        <strain evidence="1">214</strain>
    </source>
</reference>
<comment type="caution">
    <text evidence="1">The sequence shown here is derived from an EMBL/GenBank/DDBJ whole genome shotgun (WGS) entry which is preliminary data.</text>
</comment>
<evidence type="ECO:0000313" key="1">
    <source>
        <dbReference type="EMBL" id="GKV50134.1"/>
    </source>
</evidence>